<dbReference type="EMBL" id="CP022163">
    <property type="protein sequence ID" value="ATB30651.1"/>
    <property type="molecule type" value="Genomic_DNA"/>
</dbReference>
<reference evidence="5 6" key="1">
    <citation type="submission" date="2017-06" db="EMBL/GenBank/DDBJ databases">
        <authorList>
            <person name="Kim H.J."/>
            <person name="Triplett B.A."/>
        </authorList>
    </citation>
    <scope>NUCLEOTIDE SEQUENCE [LARGE SCALE GENOMIC DNA]</scope>
    <source>
        <strain evidence="5 6">DSM 14713</strain>
    </source>
</reference>
<dbReference type="SUPFAM" id="SSF117281">
    <property type="entry name" value="Kelch motif"/>
    <property type="match status" value="2"/>
</dbReference>
<dbReference type="Gene3D" id="2.130.10.80">
    <property type="entry name" value="Galactose oxidase/kelch, beta-propeller"/>
    <property type="match status" value="3"/>
</dbReference>
<dbReference type="Gene3D" id="2.120.10.80">
    <property type="entry name" value="Kelch-type beta propeller"/>
    <property type="match status" value="1"/>
</dbReference>
<evidence type="ECO:0000256" key="1">
    <source>
        <dbReference type="ARBA" id="ARBA00022441"/>
    </source>
</evidence>
<dbReference type="Proteomes" id="UP000217289">
    <property type="component" value="Chromosome"/>
</dbReference>
<proteinExistence type="predicted"/>
<evidence type="ECO:0008006" key="7">
    <source>
        <dbReference type="Google" id="ProtNLM"/>
    </source>
</evidence>
<dbReference type="Pfam" id="PF24681">
    <property type="entry name" value="Kelch_KLHDC2_KLHL20_DRC7"/>
    <property type="match status" value="1"/>
</dbReference>
<accession>A0A250IHL2</accession>
<organism evidence="5 6">
    <name type="scientific">Melittangium boletus DSM 14713</name>
    <dbReference type="NCBI Taxonomy" id="1294270"/>
    <lineage>
        <taxon>Bacteria</taxon>
        <taxon>Pseudomonadati</taxon>
        <taxon>Myxococcota</taxon>
        <taxon>Myxococcia</taxon>
        <taxon>Myxococcales</taxon>
        <taxon>Cystobacterineae</taxon>
        <taxon>Archangiaceae</taxon>
        <taxon>Melittangium</taxon>
    </lineage>
</organism>
<protein>
    <recommendedName>
        <fullName evidence="7">CARDB domain-containing protein</fullName>
    </recommendedName>
</protein>
<evidence type="ECO:0000256" key="3">
    <source>
        <dbReference type="ARBA" id="ARBA00022737"/>
    </source>
</evidence>
<sequence length="951" mass="99026">MNQKRTTQGLRGSWLALGMALAGCGSVEAWEQANMLAAGSASSLAGTCEVRPPFTPSFSPELEWEWTGSSIMPTHNQVMMTPVVVDVNGDGTPDVVFNSFSGSNYSTNGILRAISGDDGRDLWAVTNPSYRVRGSSSIAAGDIDGDGKVEICTVPENAAGLLCFENDGAFKFRINGSGNDWGGPSFADLDGDGKVEILNGNQVFSNTGVLKWSGADTMGGLSTGPISYAANIDLDGTQEVINGRAIYRADGTLKCRNAGIPQGLSGVGNFDSDPFGEVVIVGDGKVILMDDDCKTLWTTNIPGGGVGGAPNIADFDGDGKPEIGVAGANNYVVIETNGTIKWTKPTQDLSSNRTGSSTFDFEGDGKAEVIYGDELRLRIYDGATGTVRFDVAHSSGTTYENPVIVDVDGDDNAEIVMIANNYGRSSGPTGIRVFRDKNDGWVNTRRIWNQHAYSVTNVNDDGTIPAHPAANWLSSGLNTFRSNSQGVGSTSPFAASDLMVDEGIASACDPESLAVTLTATVRNAGDAASSKGLKVAFYRGNPAEGGTLLGVATVDSVIPAKGTANVALRLTTAPGGNAKVWAVADDDGTGLGRETECREDNNAMPASLSLTCESLPSGGWTMTGNMALPRLQHTATLLDDGRVLVAGGFNVSAELYDEQTGEWTATGSTLTTHRGHTATKLPNGQVLIVGGGECPITRITAELYVPSAGRWKGARNTLQQRYHHTATLLGNGKVLVVGGDGSEYGEDALATAEVYDIASDSWTYTGSLSQARAHHTATTLPDGKVLVTGGFNASGTALATAEVYDPATGRFSFVGDMKLGRGYHTATALAGGKVLVTGGAGIDPAQSASAELYDAATGTWSFTGSMKQPRRSHTATLLPNGKVLVAGGYHQATGIQTASDVYDPATGTWSETFAMNVDRYGQTATLLPNGTVLAAGGVSNHDQSSSEFYTP</sequence>
<keyword evidence="1" id="KW-0880">Kelch repeat</keyword>
<keyword evidence="3" id="KW-0677">Repeat</keyword>
<evidence type="ECO:0000256" key="4">
    <source>
        <dbReference type="SAM" id="SignalP"/>
    </source>
</evidence>
<keyword evidence="2 4" id="KW-0732">Signal</keyword>
<dbReference type="SUPFAM" id="SSF69318">
    <property type="entry name" value="Integrin alpha N-terminal domain"/>
    <property type="match status" value="2"/>
</dbReference>
<dbReference type="PANTHER" id="PTHR46344:SF27">
    <property type="entry name" value="KELCH REPEAT SUPERFAMILY PROTEIN"/>
    <property type="match status" value="1"/>
</dbReference>
<dbReference type="InterPro" id="IPR013783">
    <property type="entry name" value="Ig-like_fold"/>
</dbReference>
<dbReference type="OrthoDB" id="262245at2"/>
<dbReference type="PROSITE" id="PS51257">
    <property type="entry name" value="PROKAR_LIPOPROTEIN"/>
    <property type="match status" value="1"/>
</dbReference>
<dbReference type="InterPro" id="IPR013517">
    <property type="entry name" value="FG-GAP"/>
</dbReference>
<feature type="chain" id="PRO_5013236284" description="CARDB domain-containing protein" evidence="4">
    <location>
        <begin position="30"/>
        <end position="951"/>
    </location>
</feature>
<dbReference type="PANTHER" id="PTHR46344">
    <property type="entry name" value="OS02G0202900 PROTEIN"/>
    <property type="match status" value="1"/>
</dbReference>
<gene>
    <name evidence="5" type="ORF">MEBOL_004112</name>
</gene>
<evidence type="ECO:0000313" key="5">
    <source>
        <dbReference type="EMBL" id="ATB30651.1"/>
    </source>
</evidence>
<dbReference type="InterPro" id="IPR037293">
    <property type="entry name" value="Gal_Oxidase_central_sf"/>
</dbReference>
<evidence type="ECO:0000256" key="2">
    <source>
        <dbReference type="ARBA" id="ARBA00022729"/>
    </source>
</evidence>
<feature type="signal peptide" evidence="4">
    <location>
        <begin position="1"/>
        <end position="29"/>
    </location>
</feature>
<name>A0A250IHL2_9BACT</name>
<keyword evidence="6" id="KW-1185">Reference proteome</keyword>
<dbReference type="InterPro" id="IPR006652">
    <property type="entry name" value="Kelch_1"/>
</dbReference>
<dbReference type="Gene3D" id="2.60.40.10">
    <property type="entry name" value="Immunoglobulins"/>
    <property type="match status" value="1"/>
</dbReference>
<dbReference type="SMART" id="SM00612">
    <property type="entry name" value="Kelch"/>
    <property type="match status" value="6"/>
</dbReference>
<dbReference type="AlphaFoldDB" id="A0A250IHL2"/>
<evidence type="ECO:0000313" key="6">
    <source>
        <dbReference type="Proteomes" id="UP000217289"/>
    </source>
</evidence>
<dbReference type="InterPro" id="IPR015915">
    <property type="entry name" value="Kelch-typ_b-propeller"/>
</dbReference>
<dbReference type="Pfam" id="PF13517">
    <property type="entry name" value="FG-GAP_3"/>
    <property type="match status" value="1"/>
</dbReference>
<dbReference type="InterPro" id="IPR028994">
    <property type="entry name" value="Integrin_alpha_N"/>
</dbReference>
<dbReference type="KEGG" id="mbd:MEBOL_004112"/>
<dbReference type="RefSeq" id="WP_095979075.1">
    <property type="nucleotide sequence ID" value="NZ_CP022163.1"/>
</dbReference>